<evidence type="ECO:0000313" key="9">
    <source>
        <dbReference type="Proteomes" id="UP000267469"/>
    </source>
</evidence>
<evidence type="ECO:0000256" key="1">
    <source>
        <dbReference type="ARBA" id="ARBA00010641"/>
    </source>
</evidence>
<dbReference type="Pfam" id="PF08281">
    <property type="entry name" value="Sigma70_r4_2"/>
    <property type="match status" value="1"/>
</dbReference>
<dbReference type="InterPro" id="IPR036388">
    <property type="entry name" value="WH-like_DNA-bd_sf"/>
</dbReference>
<evidence type="ECO:0000259" key="7">
    <source>
        <dbReference type="Pfam" id="PF08281"/>
    </source>
</evidence>
<dbReference type="AlphaFoldDB" id="A0A3N0ECP4"/>
<dbReference type="PANTHER" id="PTHR43133:SF51">
    <property type="entry name" value="RNA POLYMERASE SIGMA FACTOR"/>
    <property type="match status" value="1"/>
</dbReference>
<accession>A0A3N0ECP4</accession>
<dbReference type="NCBIfam" id="TIGR02937">
    <property type="entry name" value="sigma70-ECF"/>
    <property type="match status" value="1"/>
</dbReference>
<dbReference type="CDD" id="cd06171">
    <property type="entry name" value="Sigma70_r4"/>
    <property type="match status" value="1"/>
</dbReference>
<organism evidence="8 9">
    <name type="scientific">Sinomicrobium pectinilyticum</name>
    <dbReference type="NCBI Taxonomy" id="1084421"/>
    <lineage>
        <taxon>Bacteria</taxon>
        <taxon>Pseudomonadati</taxon>
        <taxon>Bacteroidota</taxon>
        <taxon>Flavobacteriia</taxon>
        <taxon>Flavobacteriales</taxon>
        <taxon>Flavobacteriaceae</taxon>
        <taxon>Sinomicrobium</taxon>
    </lineage>
</organism>
<dbReference type="RefSeq" id="WP_123216290.1">
    <property type="nucleotide sequence ID" value="NZ_RJTM01000086.1"/>
</dbReference>
<dbReference type="GO" id="GO:0006352">
    <property type="term" value="P:DNA-templated transcription initiation"/>
    <property type="evidence" value="ECO:0007669"/>
    <property type="project" value="InterPro"/>
</dbReference>
<evidence type="ECO:0000259" key="6">
    <source>
        <dbReference type="Pfam" id="PF04542"/>
    </source>
</evidence>
<dbReference type="Gene3D" id="1.10.10.10">
    <property type="entry name" value="Winged helix-like DNA-binding domain superfamily/Winged helix DNA-binding domain"/>
    <property type="match status" value="1"/>
</dbReference>
<comment type="caution">
    <text evidence="8">The sequence shown here is derived from an EMBL/GenBank/DDBJ whole genome shotgun (WGS) entry which is preliminary data.</text>
</comment>
<keyword evidence="2" id="KW-0805">Transcription regulation</keyword>
<dbReference type="EMBL" id="RJTM01000086">
    <property type="protein sequence ID" value="RNL85612.1"/>
    <property type="molecule type" value="Genomic_DNA"/>
</dbReference>
<dbReference type="Proteomes" id="UP000267469">
    <property type="component" value="Unassembled WGS sequence"/>
</dbReference>
<keyword evidence="9" id="KW-1185">Reference proteome</keyword>
<dbReference type="Gene3D" id="1.10.1740.10">
    <property type="match status" value="1"/>
</dbReference>
<reference evidence="8 9" key="1">
    <citation type="submission" date="2018-10" db="EMBL/GenBank/DDBJ databases">
        <title>Sinomicrobium pectinilyticum sp. nov., a pectinase-producing bacterium isolated from alkaline and saline soil, and emended description of the genus Sinomicrobium.</title>
        <authorList>
            <person name="Cheng B."/>
            <person name="Li C."/>
            <person name="Lai Q."/>
            <person name="Du M."/>
            <person name="Shao Z."/>
            <person name="Xu P."/>
            <person name="Yang C."/>
        </authorList>
    </citation>
    <scope>NUCLEOTIDE SEQUENCE [LARGE SCALE GENOMIC DNA]</scope>
    <source>
        <strain evidence="8 9">5DNS001</strain>
    </source>
</reference>
<keyword evidence="5" id="KW-0175">Coiled coil</keyword>
<dbReference type="InterPro" id="IPR013324">
    <property type="entry name" value="RNA_pol_sigma_r3/r4-like"/>
</dbReference>
<gene>
    <name evidence="8" type="ORF">ED312_12140</name>
</gene>
<dbReference type="InterPro" id="IPR013325">
    <property type="entry name" value="RNA_pol_sigma_r2"/>
</dbReference>
<feature type="domain" description="RNA polymerase sigma factor 70 region 4 type 2" evidence="7">
    <location>
        <begin position="119"/>
        <end position="169"/>
    </location>
</feature>
<dbReference type="SUPFAM" id="SSF88659">
    <property type="entry name" value="Sigma3 and sigma4 domains of RNA polymerase sigma factors"/>
    <property type="match status" value="1"/>
</dbReference>
<sequence length="179" mass="21242">MFQTELIEKCRNNDRRAQLKLYRQYCSAMFCVAKRYLASREDAEDAVQESFIKVFKNLHQYREEVAFGAWLKRIVINHCLDRVKKEKEKLLALEEKYLNAVVEENGSWQVEDSVTPKMVVRAIEQLPESSRYVVMLFLLEGYDHEEIAQIMGITEVNSRTLLFRGKQKLREILREYKVV</sequence>
<dbReference type="OrthoDB" id="1160671at2"/>
<evidence type="ECO:0000256" key="5">
    <source>
        <dbReference type="SAM" id="Coils"/>
    </source>
</evidence>
<protein>
    <submittedName>
        <fullName evidence="8">Sigma-70 family RNA polymerase sigma factor</fullName>
    </submittedName>
</protein>
<dbReference type="Pfam" id="PF04542">
    <property type="entry name" value="Sigma70_r2"/>
    <property type="match status" value="1"/>
</dbReference>
<evidence type="ECO:0000256" key="4">
    <source>
        <dbReference type="ARBA" id="ARBA00023163"/>
    </source>
</evidence>
<dbReference type="InterPro" id="IPR039425">
    <property type="entry name" value="RNA_pol_sigma-70-like"/>
</dbReference>
<feature type="domain" description="RNA polymerase sigma-70 region 2" evidence="6">
    <location>
        <begin position="21"/>
        <end position="87"/>
    </location>
</feature>
<dbReference type="InterPro" id="IPR014284">
    <property type="entry name" value="RNA_pol_sigma-70_dom"/>
</dbReference>
<keyword evidence="4" id="KW-0804">Transcription</keyword>
<keyword evidence="3" id="KW-0731">Sigma factor</keyword>
<dbReference type="InterPro" id="IPR007627">
    <property type="entry name" value="RNA_pol_sigma70_r2"/>
</dbReference>
<dbReference type="PANTHER" id="PTHR43133">
    <property type="entry name" value="RNA POLYMERASE ECF-TYPE SIGMA FACTO"/>
    <property type="match status" value="1"/>
</dbReference>
<feature type="coiled-coil region" evidence="5">
    <location>
        <begin position="76"/>
        <end position="103"/>
    </location>
</feature>
<evidence type="ECO:0000256" key="3">
    <source>
        <dbReference type="ARBA" id="ARBA00023082"/>
    </source>
</evidence>
<evidence type="ECO:0000256" key="2">
    <source>
        <dbReference type="ARBA" id="ARBA00023015"/>
    </source>
</evidence>
<proteinExistence type="inferred from homology"/>
<dbReference type="SUPFAM" id="SSF88946">
    <property type="entry name" value="Sigma2 domain of RNA polymerase sigma factors"/>
    <property type="match status" value="1"/>
</dbReference>
<dbReference type="GO" id="GO:0003677">
    <property type="term" value="F:DNA binding"/>
    <property type="evidence" value="ECO:0007669"/>
    <property type="project" value="InterPro"/>
</dbReference>
<comment type="similarity">
    <text evidence="1">Belongs to the sigma-70 factor family. ECF subfamily.</text>
</comment>
<evidence type="ECO:0000313" key="8">
    <source>
        <dbReference type="EMBL" id="RNL85612.1"/>
    </source>
</evidence>
<name>A0A3N0ECP4_SINP1</name>
<dbReference type="InterPro" id="IPR013249">
    <property type="entry name" value="RNA_pol_sigma70_r4_t2"/>
</dbReference>
<dbReference type="GO" id="GO:0016987">
    <property type="term" value="F:sigma factor activity"/>
    <property type="evidence" value="ECO:0007669"/>
    <property type="project" value="UniProtKB-KW"/>
</dbReference>